<gene>
    <name evidence="2" type="ORF">G5I_06666</name>
</gene>
<evidence type="ECO:0000313" key="3">
    <source>
        <dbReference type="Proteomes" id="UP000007755"/>
    </source>
</evidence>
<evidence type="ECO:0000313" key="2">
    <source>
        <dbReference type="EMBL" id="EGI64868.1"/>
    </source>
</evidence>
<proteinExistence type="predicted"/>
<dbReference type="InParanoid" id="F4WLP0"/>
<protein>
    <submittedName>
        <fullName evidence="2">Uncharacterized protein</fullName>
    </submittedName>
</protein>
<feature type="region of interest" description="Disordered" evidence="1">
    <location>
        <begin position="615"/>
        <end position="635"/>
    </location>
</feature>
<dbReference type="EMBL" id="GL888212">
    <property type="protein sequence ID" value="EGI64868.1"/>
    <property type="molecule type" value="Genomic_DNA"/>
</dbReference>
<organism evidence="3">
    <name type="scientific">Acromyrmex echinatior</name>
    <name type="common">Panamanian leafcutter ant</name>
    <name type="synonym">Acromyrmex octospinosus echinatior</name>
    <dbReference type="NCBI Taxonomy" id="103372"/>
    <lineage>
        <taxon>Eukaryota</taxon>
        <taxon>Metazoa</taxon>
        <taxon>Ecdysozoa</taxon>
        <taxon>Arthropoda</taxon>
        <taxon>Hexapoda</taxon>
        <taxon>Insecta</taxon>
        <taxon>Pterygota</taxon>
        <taxon>Neoptera</taxon>
        <taxon>Endopterygota</taxon>
        <taxon>Hymenoptera</taxon>
        <taxon>Apocrita</taxon>
        <taxon>Aculeata</taxon>
        <taxon>Formicoidea</taxon>
        <taxon>Formicidae</taxon>
        <taxon>Myrmicinae</taxon>
        <taxon>Acromyrmex</taxon>
    </lineage>
</organism>
<accession>F4WLP0</accession>
<feature type="region of interest" description="Disordered" evidence="1">
    <location>
        <begin position="197"/>
        <end position="223"/>
    </location>
</feature>
<name>F4WLP0_ACREC</name>
<feature type="compositionally biased region" description="Gly residues" evidence="1">
    <location>
        <begin position="528"/>
        <end position="544"/>
    </location>
</feature>
<dbReference type="Proteomes" id="UP000007755">
    <property type="component" value="Unassembled WGS sequence"/>
</dbReference>
<sequence length="635" mass="71768">MKILIMNRMSFIRALEDSRYLDDAGQCICITRAKGYDFTCRQWWMKDGTGKGRPARREVGAERLRSVVAHQFARKRGAGRMRVASCERSVHVAAFVSSFPAPTPSDARAAKEEIICMTSFRLERKVFKHQETCWPPFGRHEDDNFQSSGICRGSQCPHRQSIEDFQSYRNVEKLLREGIRIVFVNFKSFKNEQSHRHLPGTLRGSLNHSHNHHHNHPHRHELPPSTYLTPPPPPPASSYITMQCGCALHSSNPRTLQTSRLFKYIRGERKICPADHVFPALEDYEKVFDMRTNQPELLVYLRKEEKCNEWPVRFASKSINLSPGCTSCSWGVLFPLRDEAPFVISDFEFLTKIEDFGPSAILKVQKISQDSAVPLGFPVFDTNVCTLWCTQRMLLPVRLNLGSEEGTSWHRVSGAKVLRDNPTRTNEIFTYIITKKGELFDLTRNDPKGDVTVVISGFAITIQSRREYQKACELLSLHVSAAMITLTKWKMDRLRERIINMVDIDLKIILLTVKRTHWGSSSSTNVVRGGGSGGGSDGDGGGGSVREREREGGKGACQLGPRRATSRVTPEFSPLLAGIARHGRAAYSGTEYLRHETRHGRPRFHPVLRDCEQCEPAGTPPLSPKLMPGQCDNNR</sequence>
<keyword evidence="3" id="KW-1185">Reference proteome</keyword>
<evidence type="ECO:0000256" key="1">
    <source>
        <dbReference type="SAM" id="MobiDB-lite"/>
    </source>
</evidence>
<feature type="region of interest" description="Disordered" evidence="1">
    <location>
        <begin position="520"/>
        <end position="568"/>
    </location>
</feature>
<dbReference type="AlphaFoldDB" id="F4WLP0"/>
<reference evidence="2" key="1">
    <citation type="submission" date="2011-02" db="EMBL/GenBank/DDBJ databases">
        <title>The genome of the leaf-cutting ant Acromyrmex echinatior suggests key adaptations to social evolution and fungus farming.</title>
        <authorList>
            <person name="Nygaard S."/>
            <person name="Zhang G."/>
        </authorList>
    </citation>
    <scope>NUCLEOTIDE SEQUENCE</scope>
</reference>
<feature type="compositionally biased region" description="Basic residues" evidence="1">
    <location>
        <begin position="209"/>
        <end position="219"/>
    </location>
</feature>